<dbReference type="Gene3D" id="1.10.10.10">
    <property type="entry name" value="Winged helix-like DNA-binding domain superfamily/Winged helix DNA-binding domain"/>
    <property type="match status" value="1"/>
</dbReference>
<dbReference type="AlphaFoldDB" id="A0A5D0RLP3"/>
<organism evidence="1 2">
    <name type="scientific">Maritimibacter fusiformis</name>
    <dbReference type="NCBI Taxonomy" id="2603819"/>
    <lineage>
        <taxon>Bacteria</taxon>
        <taxon>Pseudomonadati</taxon>
        <taxon>Pseudomonadota</taxon>
        <taxon>Alphaproteobacteria</taxon>
        <taxon>Rhodobacterales</taxon>
        <taxon>Roseobacteraceae</taxon>
        <taxon>Maritimibacter</taxon>
    </lineage>
</organism>
<evidence type="ECO:0000313" key="1">
    <source>
        <dbReference type="EMBL" id="TYB82432.1"/>
    </source>
</evidence>
<evidence type="ECO:0008006" key="3">
    <source>
        <dbReference type="Google" id="ProtNLM"/>
    </source>
</evidence>
<protein>
    <recommendedName>
        <fullName evidence="3">HTH marR-type domain-containing protein</fullName>
    </recommendedName>
</protein>
<reference evidence="1 2" key="1">
    <citation type="submission" date="2019-08" db="EMBL/GenBank/DDBJ databases">
        <title>Identification of a novel species of the genus Boseongicola.</title>
        <authorList>
            <person name="Zhang X.-Q."/>
        </authorList>
    </citation>
    <scope>NUCLEOTIDE SEQUENCE [LARGE SCALE GENOMIC DNA]</scope>
    <source>
        <strain evidence="1 2">HY14</strain>
    </source>
</reference>
<dbReference type="SUPFAM" id="SSF46785">
    <property type="entry name" value="Winged helix' DNA-binding domain"/>
    <property type="match status" value="1"/>
</dbReference>
<dbReference type="InterPro" id="IPR036390">
    <property type="entry name" value="WH_DNA-bd_sf"/>
</dbReference>
<dbReference type="Proteomes" id="UP000322080">
    <property type="component" value="Unassembled WGS sequence"/>
</dbReference>
<dbReference type="EMBL" id="VSIY01000004">
    <property type="protein sequence ID" value="TYB82432.1"/>
    <property type="molecule type" value="Genomic_DNA"/>
</dbReference>
<keyword evidence="2" id="KW-1185">Reference proteome</keyword>
<comment type="caution">
    <text evidence="1">The sequence shown here is derived from an EMBL/GenBank/DDBJ whole genome shotgun (WGS) entry which is preliminary data.</text>
</comment>
<accession>A0A5D0RLP3</accession>
<dbReference type="RefSeq" id="WP_148377195.1">
    <property type="nucleotide sequence ID" value="NZ_VSIY01000004.1"/>
</dbReference>
<name>A0A5D0RLP3_9RHOB</name>
<sequence length="120" mass="13620">MTRTSRVEVDLGRGIRFLQRLAQYDLNMQLSTALTLLYIAQHQNRPEGVTTMDLTRNLGLTQGAASRNGYYWGEGTPDMPNAGYGLVTQTIDTKDRRRRLLTLTPRGEAFVRQLEEVLYG</sequence>
<proteinExistence type="predicted"/>
<evidence type="ECO:0000313" key="2">
    <source>
        <dbReference type="Proteomes" id="UP000322080"/>
    </source>
</evidence>
<dbReference type="InterPro" id="IPR036388">
    <property type="entry name" value="WH-like_DNA-bd_sf"/>
</dbReference>
<gene>
    <name evidence="1" type="ORF">FVF75_06875</name>
</gene>